<dbReference type="PRINTS" id="PR00080">
    <property type="entry name" value="SDRFAMILY"/>
</dbReference>
<dbReference type="AlphaFoldDB" id="A0A0J6BW75"/>
<dbReference type="PANTHER" id="PTHR43976">
    <property type="entry name" value="SHORT CHAIN DEHYDROGENASE"/>
    <property type="match status" value="1"/>
</dbReference>
<dbReference type="KEGG" id="bpdz:BBN53_03185"/>
<evidence type="ECO:0000259" key="4">
    <source>
        <dbReference type="SMART" id="SM00822"/>
    </source>
</evidence>
<dbReference type="PRINTS" id="PR00081">
    <property type="entry name" value="GDHRDH"/>
</dbReference>
<dbReference type="EMBL" id="CP016440">
    <property type="protein sequence ID" value="ANY14987.1"/>
    <property type="molecule type" value="Genomic_DNA"/>
</dbReference>
<dbReference type="PANTHER" id="PTHR43976:SF16">
    <property type="entry name" value="SHORT-CHAIN DEHYDROGENASE_REDUCTASE FAMILY PROTEIN"/>
    <property type="match status" value="1"/>
</dbReference>
<evidence type="ECO:0000313" key="8">
    <source>
        <dbReference type="Proteomes" id="UP000092950"/>
    </source>
</evidence>
<organism evidence="6 7">
    <name type="scientific">Bordetella pseudohinzii</name>
    <dbReference type="NCBI Taxonomy" id="1331258"/>
    <lineage>
        <taxon>Bacteria</taxon>
        <taxon>Pseudomonadati</taxon>
        <taxon>Pseudomonadota</taxon>
        <taxon>Betaproteobacteria</taxon>
        <taxon>Burkholderiales</taxon>
        <taxon>Alcaligenaceae</taxon>
        <taxon>Bordetella</taxon>
    </lineage>
</organism>
<evidence type="ECO:0000256" key="2">
    <source>
        <dbReference type="ARBA" id="ARBA00023002"/>
    </source>
</evidence>
<gene>
    <name evidence="6" type="primary">fabG_14</name>
    <name evidence="5" type="ORF">BBN53_03185</name>
    <name evidence="6" type="ORF">ERS370011_03078</name>
</gene>
<protein>
    <submittedName>
        <fullName evidence="6">3-oxoacyl-[acyl-carrier-protein] reductase FabG</fullName>
        <ecNumber evidence="6">1.1.1.100</ecNumber>
    </submittedName>
</protein>
<dbReference type="SUPFAM" id="SSF51735">
    <property type="entry name" value="NAD(P)-binding Rossmann-fold domains"/>
    <property type="match status" value="1"/>
</dbReference>
<dbReference type="Proteomes" id="UP000092950">
    <property type="component" value="Chromosome"/>
</dbReference>
<dbReference type="InterPro" id="IPR002347">
    <property type="entry name" value="SDR_fam"/>
</dbReference>
<evidence type="ECO:0000313" key="6">
    <source>
        <dbReference type="EMBL" id="CUI95998.1"/>
    </source>
</evidence>
<dbReference type="OrthoDB" id="9789083at2"/>
<dbReference type="RefSeq" id="WP_043209637.1">
    <property type="nucleotide sequence ID" value="NZ_CAJGUP010000080.1"/>
</dbReference>
<name>A0A0J6BW75_9BORD</name>
<feature type="domain" description="Ketoreductase" evidence="4">
    <location>
        <begin position="3"/>
        <end position="178"/>
    </location>
</feature>
<evidence type="ECO:0000313" key="7">
    <source>
        <dbReference type="Proteomes" id="UP000053096"/>
    </source>
</evidence>
<dbReference type="InterPro" id="IPR051911">
    <property type="entry name" value="SDR_oxidoreductase"/>
</dbReference>
<evidence type="ECO:0000313" key="5">
    <source>
        <dbReference type="EMBL" id="ANY14987.1"/>
    </source>
</evidence>
<sequence length="284" mass="30614">MAKVWLITGGERGLGRYIAEAALVAGEHVLATASSAERLADLQALYGARLCVLPQAADDITARGLAQAALECFGRVDVLVNTAGPGRMAPFEQIEDGDFRAEMDEHFFGLVNLTRAVLPIMRQQRSGHIINVSSVGGRFGAPGLAAYQASKWAVGGFTEALAREVAAFGIKLCCIEPGDLARDLPRSIEEGAWLPEYRPTMEAGHKQFIHLAGKETGDPARVAQIVLRLAYHSAPPAHLLLGSDALRQAGQADVERTEAELRWRVVTLATDRNAHLPLPSLPRR</sequence>
<dbReference type="Gene3D" id="3.40.50.720">
    <property type="entry name" value="NAD(P)-binding Rossmann-like Domain"/>
    <property type="match status" value="1"/>
</dbReference>
<evidence type="ECO:0000256" key="1">
    <source>
        <dbReference type="ARBA" id="ARBA00006484"/>
    </source>
</evidence>
<evidence type="ECO:0000256" key="3">
    <source>
        <dbReference type="RuleBase" id="RU000363"/>
    </source>
</evidence>
<comment type="similarity">
    <text evidence="1 3">Belongs to the short-chain dehydrogenases/reductases (SDR) family.</text>
</comment>
<dbReference type="InterPro" id="IPR057326">
    <property type="entry name" value="KR_dom"/>
</dbReference>
<dbReference type="GO" id="GO:0004316">
    <property type="term" value="F:3-oxoacyl-[acyl-carrier-protein] reductase (NADPH) activity"/>
    <property type="evidence" value="ECO:0007669"/>
    <property type="project" value="UniProtKB-EC"/>
</dbReference>
<keyword evidence="8" id="KW-1185">Reference proteome</keyword>
<dbReference type="SMART" id="SM00822">
    <property type="entry name" value="PKS_KR"/>
    <property type="match status" value="1"/>
</dbReference>
<keyword evidence="2 6" id="KW-0560">Oxidoreductase</keyword>
<dbReference type="EMBL" id="CYTV01000008">
    <property type="protein sequence ID" value="CUI95998.1"/>
    <property type="molecule type" value="Genomic_DNA"/>
</dbReference>
<dbReference type="EC" id="1.1.1.100" evidence="6"/>
<reference evidence="6 7" key="1">
    <citation type="submission" date="2015-09" db="EMBL/GenBank/DDBJ databases">
        <authorList>
            <person name="Jackson K.R."/>
            <person name="Lunt B.L."/>
            <person name="Fisher J.N.B."/>
            <person name="Gardner A.V."/>
            <person name="Bailey M.E."/>
            <person name="Deus L.M."/>
            <person name="Earl A.S."/>
            <person name="Gibby P.D."/>
            <person name="Hartmann K.A."/>
            <person name="Liu J.E."/>
            <person name="Manci A.M."/>
            <person name="Nielsen D.A."/>
            <person name="Solomon M.B."/>
            <person name="Breakwell D.P."/>
            <person name="Burnett S.H."/>
            <person name="Grose J.H."/>
        </authorList>
    </citation>
    <scope>NUCLEOTIDE SEQUENCE [LARGE SCALE GENOMIC DNA]</scope>
    <source>
        <strain evidence="6 7">2789STDY5608636</strain>
    </source>
</reference>
<reference evidence="5 8" key="2">
    <citation type="submission" date="2016-07" db="EMBL/GenBank/DDBJ databases">
        <title>Complete genome sequences of Bordetella pseudohinzii.</title>
        <authorList>
            <person name="Spilker T."/>
            <person name="Darrah R."/>
            <person name="LiPuma J.J."/>
        </authorList>
    </citation>
    <scope>NUCLEOTIDE SEQUENCE [LARGE SCALE GENOMIC DNA]</scope>
    <source>
        <strain evidence="5 8">HI4681</strain>
    </source>
</reference>
<dbReference type="Pfam" id="PF00106">
    <property type="entry name" value="adh_short"/>
    <property type="match status" value="1"/>
</dbReference>
<proteinExistence type="inferred from homology"/>
<dbReference type="Proteomes" id="UP000053096">
    <property type="component" value="Unassembled WGS sequence"/>
</dbReference>
<accession>A0A0M7GL48</accession>
<dbReference type="InterPro" id="IPR036291">
    <property type="entry name" value="NAD(P)-bd_dom_sf"/>
</dbReference>
<accession>A0A0J6BW75</accession>